<comment type="caution">
    <text evidence="2">The sequence shown here is derived from an EMBL/GenBank/DDBJ whole genome shotgun (WGS) entry which is preliminary data.</text>
</comment>
<protein>
    <submittedName>
        <fullName evidence="2">F-box domain-containing protein</fullName>
    </submittedName>
</protein>
<dbReference type="InterPro" id="IPR032675">
    <property type="entry name" value="LRR_dom_sf"/>
</dbReference>
<dbReference type="SUPFAM" id="SSF52047">
    <property type="entry name" value="RNI-like"/>
    <property type="match status" value="1"/>
</dbReference>
<gene>
    <name evidence="2" type="ORF">R3P38DRAFT_3044757</name>
</gene>
<dbReference type="Proteomes" id="UP001362999">
    <property type="component" value="Unassembled WGS sequence"/>
</dbReference>
<organism evidence="2 3">
    <name type="scientific">Favolaschia claudopus</name>
    <dbReference type="NCBI Taxonomy" id="2862362"/>
    <lineage>
        <taxon>Eukaryota</taxon>
        <taxon>Fungi</taxon>
        <taxon>Dikarya</taxon>
        <taxon>Basidiomycota</taxon>
        <taxon>Agaricomycotina</taxon>
        <taxon>Agaricomycetes</taxon>
        <taxon>Agaricomycetidae</taxon>
        <taxon>Agaricales</taxon>
        <taxon>Marasmiineae</taxon>
        <taxon>Mycenaceae</taxon>
        <taxon>Favolaschia</taxon>
    </lineage>
</organism>
<evidence type="ECO:0000313" key="2">
    <source>
        <dbReference type="EMBL" id="KAK7001826.1"/>
    </source>
</evidence>
<name>A0AAW0A6V0_9AGAR</name>
<keyword evidence="1" id="KW-0175">Coiled coil</keyword>
<sequence length="520" mass="59651">MLGASSAPETMQTSDSKTLLAHLAQLPTETFEVHARLLIEAGEAKIMGIESQIRDLERQREHERSIIARLRKAIAPVKKLPPELLAEVFLAVRDSYRKDNGRERIRKIQALSQICSYWRRVALTTPRLYTGILANTLRTTPSADHLASTKQWLDRSAPFPIPIHLRVFKKHLKSVDAEQLMDVLLMAVERWKSAVFKFDSLDLLFRIPDDSLKSLEQLQLRSTDTDHHSELSVFLTAKKLHRICLNTQCSSKLLLPWSQLSSLNITDPDPMECLNALVQCTALETASFCTRLCGYLPNSRSSLICLERLKSLTIDFKSMGEEDGGDEDDEDEEPDDYYFIPFIAPLDLPALKTFHLSPSDAPWDAEEFTEFQLRCPNLERLTIVNADLDSDDLLDILRHAPSLVKLELDACMYCIDESIFLALRYTPTRAMNVAPKLRYIDWTYTDSSFNEETLDRMIQSRWWTDDPPLAPQVSRWSSIYIQCNDEGLYEEDSHFSPWFAKKLETYREQGLNVSITGYDH</sequence>
<evidence type="ECO:0000256" key="1">
    <source>
        <dbReference type="SAM" id="Coils"/>
    </source>
</evidence>
<proteinExistence type="predicted"/>
<dbReference type="EMBL" id="JAWWNJ010000081">
    <property type="protein sequence ID" value="KAK7001826.1"/>
    <property type="molecule type" value="Genomic_DNA"/>
</dbReference>
<evidence type="ECO:0000313" key="3">
    <source>
        <dbReference type="Proteomes" id="UP001362999"/>
    </source>
</evidence>
<accession>A0AAW0A6V0</accession>
<reference evidence="2 3" key="1">
    <citation type="journal article" date="2024" name="J Genomics">
        <title>Draft genome sequencing and assembly of Favolaschia claudopus CIRM-BRFM 2984 isolated from oak limbs.</title>
        <authorList>
            <person name="Navarro D."/>
            <person name="Drula E."/>
            <person name="Chaduli D."/>
            <person name="Cazenave R."/>
            <person name="Ahrendt S."/>
            <person name="Wang J."/>
            <person name="Lipzen A."/>
            <person name="Daum C."/>
            <person name="Barry K."/>
            <person name="Grigoriev I.V."/>
            <person name="Favel A."/>
            <person name="Rosso M.N."/>
            <person name="Martin F."/>
        </authorList>
    </citation>
    <scope>NUCLEOTIDE SEQUENCE [LARGE SCALE GENOMIC DNA]</scope>
    <source>
        <strain evidence="2 3">CIRM-BRFM 2984</strain>
    </source>
</reference>
<feature type="coiled-coil region" evidence="1">
    <location>
        <begin position="39"/>
        <end position="73"/>
    </location>
</feature>
<keyword evidence="3" id="KW-1185">Reference proteome</keyword>
<dbReference type="AlphaFoldDB" id="A0AAW0A6V0"/>
<dbReference type="Gene3D" id="3.80.10.10">
    <property type="entry name" value="Ribonuclease Inhibitor"/>
    <property type="match status" value="1"/>
</dbReference>